<name>A0ABW6BUN7_9BACT</name>
<keyword evidence="1" id="KW-0732">Signal</keyword>
<sequence>MNTTLVPLFKKFSLLLAVLLCSVLTFVVPAMSEAAPAPAKPIAQEVSASDDVPFSIVAGEFSAGEAEGVLQPHEKTVWSPLIKAILQLLYPQSIVTEAIPGNHPHHLGSRLLHSILTKGP</sequence>
<accession>A0ABW6BUN7</accession>
<evidence type="ECO:0000256" key="1">
    <source>
        <dbReference type="SAM" id="SignalP"/>
    </source>
</evidence>
<dbReference type="Proteomes" id="UP001597641">
    <property type="component" value="Unassembled WGS sequence"/>
</dbReference>
<dbReference type="EMBL" id="JBHUOX010000007">
    <property type="protein sequence ID" value="MFD3001001.1"/>
    <property type="molecule type" value="Genomic_DNA"/>
</dbReference>
<proteinExistence type="predicted"/>
<organism evidence="2 3">
    <name type="scientific">Pontibacter toksunensis</name>
    <dbReference type="NCBI Taxonomy" id="1332631"/>
    <lineage>
        <taxon>Bacteria</taxon>
        <taxon>Pseudomonadati</taxon>
        <taxon>Bacteroidota</taxon>
        <taxon>Cytophagia</taxon>
        <taxon>Cytophagales</taxon>
        <taxon>Hymenobacteraceae</taxon>
        <taxon>Pontibacter</taxon>
    </lineage>
</organism>
<protein>
    <submittedName>
        <fullName evidence="2">Uncharacterized protein</fullName>
    </submittedName>
</protein>
<gene>
    <name evidence="2" type="ORF">ACFS7Z_11550</name>
</gene>
<evidence type="ECO:0000313" key="3">
    <source>
        <dbReference type="Proteomes" id="UP001597641"/>
    </source>
</evidence>
<comment type="caution">
    <text evidence="2">The sequence shown here is derived from an EMBL/GenBank/DDBJ whole genome shotgun (WGS) entry which is preliminary data.</text>
</comment>
<dbReference type="RefSeq" id="WP_377484631.1">
    <property type="nucleotide sequence ID" value="NZ_JBHUOX010000007.1"/>
</dbReference>
<feature type="signal peptide" evidence="1">
    <location>
        <begin position="1"/>
        <end position="30"/>
    </location>
</feature>
<reference evidence="3" key="1">
    <citation type="journal article" date="2019" name="Int. J. Syst. Evol. Microbiol.">
        <title>The Global Catalogue of Microorganisms (GCM) 10K type strain sequencing project: providing services to taxonomists for standard genome sequencing and annotation.</title>
        <authorList>
            <consortium name="The Broad Institute Genomics Platform"/>
            <consortium name="The Broad Institute Genome Sequencing Center for Infectious Disease"/>
            <person name="Wu L."/>
            <person name="Ma J."/>
        </authorList>
    </citation>
    <scope>NUCLEOTIDE SEQUENCE [LARGE SCALE GENOMIC DNA]</scope>
    <source>
        <strain evidence="3">KCTC 23984</strain>
    </source>
</reference>
<evidence type="ECO:0000313" key="2">
    <source>
        <dbReference type="EMBL" id="MFD3001001.1"/>
    </source>
</evidence>
<feature type="chain" id="PRO_5047070324" evidence="1">
    <location>
        <begin position="31"/>
        <end position="120"/>
    </location>
</feature>
<keyword evidence="3" id="KW-1185">Reference proteome</keyword>